<feature type="region of interest" description="Disordered" evidence="1">
    <location>
        <begin position="1"/>
        <end position="45"/>
    </location>
</feature>
<evidence type="ECO:0000259" key="2">
    <source>
        <dbReference type="PROSITE" id="PS50835"/>
    </source>
</evidence>
<dbReference type="PROSITE" id="PS50835">
    <property type="entry name" value="IG_LIKE"/>
    <property type="match status" value="1"/>
</dbReference>
<dbReference type="InterPro" id="IPR013783">
    <property type="entry name" value="Ig-like_fold"/>
</dbReference>
<comment type="caution">
    <text evidence="3">The sequence shown here is derived from an EMBL/GenBank/DDBJ whole genome shotgun (WGS) entry which is preliminary data.</text>
</comment>
<dbReference type="SUPFAM" id="SSF48726">
    <property type="entry name" value="Immunoglobulin"/>
    <property type="match status" value="1"/>
</dbReference>
<dbReference type="AlphaFoldDB" id="A0A7V8NP42"/>
<evidence type="ECO:0000313" key="3">
    <source>
        <dbReference type="EMBL" id="MBA0084873.1"/>
    </source>
</evidence>
<keyword evidence="4" id="KW-1185">Reference proteome</keyword>
<feature type="domain" description="Ig-like" evidence="2">
    <location>
        <begin position="33"/>
        <end position="116"/>
    </location>
</feature>
<reference evidence="3" key="1">
    <citation type="submission" date="2020-06" db="EMBL/GenBank/DDBJ databases">
        <title>Legume-microbial interactions unlock mineral nutrients during tropical forest succession.</title>
        <authorList>
            <person name="Epihov D.Z."/>
        </authorList>
    </citation>
    <scope>NUCLEOTIDE SEQUENCE [LARGE SCALE GENOMIC DNA]</scope>
    <source>
        <strain evidence="3">Pan2503</strain>
    </source>
</reference>
<protein>
    <recommendedName>
        <fullName evidence="2">Ig-like domain-containing protein</fullName>
    </recommendedName>
</protein>
<dbReference type="Gene3D" id="2.60.40.10">
    <property type="entry name" value="Immunoglobulins"/>
    <property type="match status" value="1"/>
</dbReference>
<dbReference type="InterPro" id="IPR007110">
    <property type="entry name" value="Ig-like_dom"/>
</dbReference>
<name>A0A7V8NP42_9BACT</name>
<dbReference type="Proteomes" id="UP000567293">
    <property type="component" value="Unassembled WGS sequence"/>
</dbReference>
<organism evidence="3 4">
    <name type="scientific">Candidatus Acidiferrum panamense</name>
    <dbReference type="NCBI Taxonomy" id="2741543"/>
    <lineage>
        <taxon>Bacteria</taxon>
        <taxon>Pseudomonadati</taxon>
        <taxon>Acidobacteriota</taxon>
        <taxon>Terriglobia</taxon>
        <taxon>Candidatus Acidiferrales</taxon>
        <taxon>Candidatus Acidiferrum</taxon>
    </lineage>
</organism>
<dbReference type="InterPro" id="IPR003599">
    <property type="entry name" value="Ig_sub"/>
</dbReference>
<proteinExistence type="predicted"/>
<accession>A0A7V8NP42</accession>
<dbReference type="InterPro" id="IPR036179">
    <property type="entry name" value="Ig-like_dom_sf"/>
</dbReference>
<dbReference type="InterPro" id="IPR013098">
    <property type="entry name" value="Ig_I-set"/>
</dbReference>
<sequence>MLCNTQHPSHLRAHTTEGTGHARQVTRFPVSRPRRSAPATPANQTVTVGQTASFTVVATGTAPLSYQWQKNGTAISGATAASYTTPATTSSDNGAQFSVVVSNVAGNVTSNAATLTVNAVGSSTIKTVFLILEENHNWSSFKGSTSAPYINNTLLAVGAHAEQYYNPPGIHPSEPHY</sequence>
<gene>
    <name evidence="3" type="ORF">HRJ53_07750</name>
</gene>
<evidence type="ECO:0000256" key="1">
    <source>
        <dbReference type="SAM" id="MobiDB-lite"/>
    </source>
</evidence>
<evidence type="ECO:0000313" key="4">
    <source>
        <dbReference type="Proteomes" id="UP000567293"/>
    </source>
</evidence>
<dbReference type="Pfam" id="PF07679">
    <property type="entry name" value="I-set"/>
    <property type="match status" value="1"/>
</dbReference>
<dbReference type="SMART" id="SM00409">
    <property type="entry name" value="IG"/>
    <property type="match status" value="1"/>
</dbReference>
<feature type="non-terminal residue" evidence="3">
    <location>
        <position position="177"/>
    </location>
</feature>
<dbReference type="EMBL" id="JACDQQ010000746">
    <property type="protein sequence ID" value="MBA0084873.1"/>
    <property type="molecule type" value="Genomic_DNA"/>
</dbReference>